<dbReference type="PANTHER" id="PTHR37947:SF2">
    <property type="entry name" value="VON WILLEBRAND FACTOR TYPE A"/>
    <property type="match status" value="1"/>
</dbReference>
<dbReference type="RefSeq" id="WP_323468115.1">
    <property type="nucleotide sequence ID" value="NZ_JAWJAY010000883.1"/>
</dbReference>
<dbReference type="InterPro" id="IPR029062">
    <property type="entry name" value="Class_I_gatase-like"/>
</dbReference>
<dbReference type="Gene3D" id="3.40.50.880">
    <property type="match status" value="1"/>
</dbReference>
<evidence type="ECO:0000313" key="1">
    <source>
        <dbReference type="EMBL" id="MDV2888063.1"/>
    </source>
</evidence>
<feature type="non-terminal residue" evidence="1">
    <location>
        <position position="1"/>
    </location>
</feature>
<dbReference type="AlphaFoldDB" id="A0AAJ2NTC8"/>
<gene>
    <name evidence="1" type="ORF">RYX45_23145</name>
</gene>
<dbReference type="PANTHER" id="PTHR37947">
    <property type="entry name" value="BLL2462 PROTEIN"/>
    <property type="match status" value="1"/>
</dbReference>
<sequence length="86" mass="9743">PILAQWQYGLGTTLAFTSDMTGKWSGDWAKWKNWGPFLNQMVTKSLPKYESEPFSFTLDKEADNTVVHVKTEASQFLPTEVSIVSQ</sequence>
<dbReference type="Proteomes" id="UP001285636">
    <property type="component" value="Unassembled WGS sequence"/>
</dbReference>
<evidence type="ECO:0000313" key="2">
    <source>
        <dbReference type="Proteomes" id="UP001285636"/>
    </source>
</evidence>
<organism evidence="1 2">
    <name type="scientific">Alkalihalophilus pseudofirmus</name>
    <name type="common">Bacillus pseudofirmus</name>
    <dbReference type="NCBI Taxonomy" id="79885"/>
    <lineage>
        <taxon>Bacteria</taxon>
        <taxon>Bacillati</taxon>
        <taxon>Bacillota</taxon>
        <taxon>Bacilli</taxon>
        <taxon>Bacillales</taxon>
        <taxon>Bacillaceae</taxon>
        <taxon>Alkalihalophilus</taxon>
    </lineage>
</organism>
<dbReference type="EMBL" id="JAWJAY010000883">
    <property type="protein sequence ID" value="MDV2888063.1"/>
    <property type="molecule type" value="Genomic_DNA"/>
</dbReference>
<reference evidence="1" key="1">
    <citation type="submission" date="2023-10" db="EMBL/GenBank/DDBJ databases">
        <title>Screening of Alkalihalophilus pseudofirmusBZ-TG-HK211 and Its Alleviation of Salt Stress on Rapeseed Growth.</title>
        <authorList>
            <person name="Zhao B."/>
            <person name="Guo T."/>
        </authorList>
    </citation>
    <scope>NUCLEOTIDE SEQUENCE</scope>
    <source>
        <strain evidence="1">BZ-TG-HK211</strain>
    </source>
</reference>
<feature type="non-terminal residue" evidence="1">
    <location>
        <position position="86"/>
    </location>
</feature>
<name>A0AAJ2NTC8_ALKPS</name>
<protein>
    <submittedName>
        <fullName evidence="1">Uncharacterized protein</fullName>
    </submittedName>
</protein>
<comment type="caution">
    <text evidence="1">The sequence shown here is derived from an EMBL/GenBank/DDBJ whole genome shotgun (WGS) entry which is preliminary data.</text>
</comment>
<proteinExistence type="predicted"/>
<accession>A0AAJ2NTC8</accession>
<dbReference type="SUPFAM" id="SSF52317">
    <property type="entry name" value="Class I glutamine amidotransferase-like"/>
    <property type="match status" value="1"/>
</dbReference>